<feature type="region of interest" description="Disordered" evidence="1">
    <location>
        <begin position="76"/>
        <end position="111"/>
    </location>
</feature>
<gene>
    <name evidence="2" type="ORF">F5878DRAFT_615384</name>
</gene>
<protein>
    <submittedName>
        <fullName evidence="2">Uncharacterized protein</fullName>
    </submittedName>
</protein>
<accession>A0AA38PB88</accession>
<feature type="region of interest" description="Disordered" evidence="1">
    <location>
        <begin position="213"/>
        <end position="233"/>
    </location>
</feature>
<dbReference type="AlphaFoldDB" id="A0AA38PB88"/>
<comment type="caution">
    <text evidence="2">The sequence shown here is derived from an EMBL/GenBank/DDBJ whole genome shotgun (WGS) entry which is preliminary data.</text>
</comment>
<organism evidence="2 3">
    <name type="scientific">Lentinula raphanica</name>
    <dbReference type="NCBI Taxonomy" id="153919"/>
    <lineage>
        <taxon>Eukaryota</taxon>
        <taxon>Fungi</taxon>
        <taxon>Dikarya</taxon>
        <taxon>Basidiomycota</taxon>
        <taxon>Agaricomycotina</taxon>
        <taxon>Agaricomycetes</taxon>
        <taxon>Agaricomycetidae</taxon>
        <taxon>Agaricales</taxon>
        <taxon>Marasmiineae</taxon>
        <taxon>Omphalotaceae</taxon>
        <taxon>Lentinula</taxon>
    </lineage>
</organism>
<evidence type="ECO:0000313" key="3">
    <source>
        <dbReference type="Proteomes" id="UP001163846"/>
    </source>
</evidence>
<feature type="compositionally biased region" description="Basic residues" evidence="1">
    <location>
        <begin position="213"/>
        <end position="222"/>
    </location>
</feature>
<dbReference type="EMBL" id="MU806111">
    <property type="protein sequence ID" value="KAJ3839738.1"/>
    <property type="molecule type" value="Genomic_DNA"/>
</dbReference>
<evidence type="ECO:0000256" key="1">
    <source>
        <dbReference type="SAM" id="MobiDB-lite"/>
    </source>
</evidence>
<proteinExistence type="predicted"/>
<keyword evidence="3" id="KW-1185">Reference proteome</keyword>
<reference evidence="2" key="1">
    <citation type="submission" date="2022-08" db="EMBL/GenBank/DDBJ databases">
        <authorList>
            <consortium name="DOE Joint Genome Institute"/>
            <person name="Min B."/>
            <person name="Riley R."/>
            <person name="Sierra-Patev S."/>
            <person name="Naranjo-Ortiz M."/>
            <person name="Looney B."/>
            <person name="Konkel Z."/>
            <person name="Slot J.C."/>
            <person name="Sakamoto Y."/>
            <person name="Steenwyk J.L."/>
            <person name="Rokas A."/>
            <person name="Carro J."/>
            <person name="Camarero S."/>
            <person name="Ferreira P."/>
            <person name="Molpeceres G."/>
            <person name="Ruiz-Duenas F.J."/>
            <person name="Serrano A."/>
            <person name="Henrissat B."/>
            <person name="Drula E."/>
            <person name="Hughes K.W."/>
            <person name="Mata J.L."/>
            <person name="Ishikawa N.K."/>
            <person name="Vargas-Isla R."/>
            <person name="Ushijima S."/>
            <person name="Smith C.A."/>
            <person name="Ahrendt S."/>
            <person name="Andreopoulos W."/>
            <person name="He G."/>
            <person name="Labutti K."/>
            <person name="Lipzen A."/>
            <person name="Ng V."/>
            <person name="Sandor L."/>
            <person name="Barry K."/>
            <person name="Martinez A.T."/>
            <person name="Xiao Y."/>
            <person name="Gibbons J.G."/>
            <person name="Terashima K."/>
            <person name="Hibbett D.S."/>
            <person name="Grigoriev I.V."/>
        </authorList>
    </citation>
    <scope>NUCLEOTIDE SEQUENCE</scope>
    <source>
        <strain evidence="2">TFB9207</strain>
    </source>
</reference>
<name>A0AA38PB88_9AGAR</name>
<evidence type="ECO:0000313" key="2">
    <source>
        <dbReference type="EMBL" id="KAJ3839738.1"/>
    </source>
</evidence>
<sequence length="334" mass="37258">MSLQVRSFNAKSCILGIVLLATLTFTVGGSTAYASPLPPIPPGQSGSTVALDVHGSVSTLSRDFNFTSLAHLSPRQLHEKGSSSRAPIEGSSSQQPTEEDDNSSSSTRTVVKKGSRLFQALSSADRLNRRLDTAEYTFIGYGYAFPNVAKQYKGKTMPTVADLTLANPDWSLTSEGIYGIYLLPQIMPEQNPTKLYWTCPVYAKTDMIEESKKKQKASFKGKSKTDDPVVGPMRSTMRYNELEPYYPEDPNYLPEYSQEEPDHQHVIDFFKSPNFPNVVAMRIPKDQDHKYIQAWGLLARCYDSPDGLTMKAPWEEWRASIKNLPEDVALVPEL</sequence>
<dbReference type="Proteomes" id="UP001163846">
    <property type="component" value="Unassembled WGS sequence"/>
</dbReference>